<organism evidence="6 7">
    <name type="scientific">Cinara cedri</name>
    <dbReference type="NCBI Taxonomy" id="506608"/>
    <lineage>
        <taxon>Eukaryota</taxon>
        <taxon>Metazoa</taxon>
        <taxon>Ecdysozoa</taxon>
        <taxon>Arthropoda</taxon>
        <taxon>Hexapoda</taxon>
        <taxon>Insecta</taxon>
        <taxon>Pterygota</taxon>
        <taxon>Neoptera</taxon>
        <taxon>Paraneoptera</taxon>
        <taxon>Hemiptera</taxon>
        <taxon>Sternorrhyncha</taxon>
        <taxon>Aphidomorpha</taxon>
        <taxon>Aphidoidea</taxon>
        <taxon>Aphididae</taxon>
        <taxon>Lachninae</taxon>
        <taxon>Cinara</taxon>
    </lineage>
</organism>
<evidence type="ECO:0000256" key="2">
    <source>
        <dbReference type="ARBA" id="ARBA00022540"/>
    </source>
</evidence>
<dbReference type="OrthoDB" id="10265695at2759"/>
<evidence type="ECO:0000256" key="1">
    <source>
        <dbReference type="ARBA" id="ARBA00022490"/>
    </source>
</evidence>
<dbReference type="GO" id="GO:0016282">
    <property type="term" value="C:eukaryotic 43S preinitiation complex"/>
    <property type="evidence" value="ECO:0007669"/>
    <property type="project" value="UniProtKB-UniRule"/>
</dbReference>
<gene>
    <name evidence="6" type="ORF">CINCED_3A022499</name>
</gene>
<feature type="domain" description="MPN" evidence="5">
    <location>
        <begin position="20"/>
        <end position="153"/>
    </location>
</feature>
<keyword evidence="1 4" id="KW-0963">Cytoplasm</keyword>
<dbReference type="Pfam" id="PF01398">
    <property type="entry name" value="JAB"/>
    <property type="match status" value="1"/>
</dbReference>
<comment type="similarity">
    <text evidence="4">Belongs to the eIF-3 subunit H family.</text>
</comment>
<dbReference type="PROSITE" id="PS50249">
    <property type="entry name" value="MPN"/>
    <property type="match status" value="1"/>
</dbReference>
<dbReference type="Gene3D" id="3.40.140.10">
    <property type="entry name" value="Cytidine Deaminase, domain 2"/>
    <property type="match status" value="1"/>
</dbReference>
<dbReference type="GO" id="GO:0033290">
    <property type="term" value="C:eukaryotic 48S preinitiation complex"/>
    <property type="evidence" value="ECO:0007669"/>
    <property type="project" value="UniProtKB-UniRule"/>
</dbReference>
<dbReference type="GO" id="GO:0003743">
    <property type="term" value="F:translation initiation factor activity"/>
    <property type="evidence" value="ECO:0007669"/>
    <property type="project" value="UniProtKB-UniRule"/>
</dbReference>
<name>A0A5E4M5U7_9HEMI</name>
<dbReference type="InterPro" id="IPR027524">
    <property type="entry name" value="eIF3h"/>
</dbReference>
<comment type="subcellular location">
    <subcellularLocation>
        <location evidence="4">Cytoplasm</location>
    </subcellularLocation>
</comment>
<protein>
    <recommendedName>
        <fullName evidence="4">Eukaryotic translation initiation factor 3 subunit H</fullName>
        <shortName evidence="4">eIF3h</shortName>
    </recommendedName>
</protein>
<dbReference type="GO" id="GO:0001732">
    <property type="term" value="P:formation of cytoplasmic translation initiation complex"/>
    <property type="evidence" value="ECO:0007669"/>
    <property type="project" value="UniProtKB-UniRule"/>
</dbReference>
<evidence type="ECO:0000313" key="7">
    <source>
        <dbReference type="Proteomes" id="UP000325440"/>
    </source>
</evidence>
<dbReference type="InterPro" id="IPR037518">
    <property type="entry name" value="MPN"/>
</dbReference>
<dbReference type="EMBL" id="CABPRJ010000005">
    <property type="protein sequence ID" value="VVC24743.1"/>
    <property type="molecule type" value="Genomic_DNA"/>
</dbReference>
<dbReference type="Pfam" id="PF19445">
    <property type="entry name" value="eIF3h_C"/>
    <property type="match status" value="1"/>
</dbReference>
<comment type="subunit">
    <text evidence="4">Component of the eukaryotic translation initiation factor 3 (eIF-3) complex.</text>
</comment>
<dbReference type="PANTHER" id="PTHR10410">
    <property type="entry name" value="EUKARYOTIC TRANSLATION INITIATION FACTOR 3 -RELATED"/>
    <property type="match status" value="1"/>
</dbReference>
<evidence type="ECO:0000256" key="4">
    <source>
        <dbReference type="HAMAP-Rule" id="MF_03007"/>
    </source>
</evidence>
<dbReference type="GO" id="GO:0005852">
    <property type="term" value="C:eukaryotic translation initiation factor 3 complex"/>
    <property type="evidence" value="ECO:0007669"/>
    <property type="project" value="UniProtKB-UniRule"/>
</dbReference>
<dbReference type="InterPro" id="IPR050242">
    <property type="entry name" value="JAMM_MPN+_peptidase_M67A"/>
</dbReference>
<dbReference type="Proteomes" id="UP000325440">
    <property type="component" value="Unassembled WGS sequence"/>
</dbReference>
<keyword evidence="3 4" id="KW-0648">Protein biosynthesis</keyword>
<accession>A0A5E4M5U7</accession>
<dbReference type="HAMAP" id="MF_03007">
    <property type="entry name" value="eIF3h"/>
    <property type="match status" value="1"/>
</dbReference>
<evidence type="ECO:0000256" key="3">
    <source>
        <dbReference type="ARBA" id="ARBA00022917"/>
    </source>
</evidence>
<keyword evidence="7" id="KW-1185">Reference proteome</keyword>
<dbReference type="SMART" id="SM00232">
    <property type="entry name" value="JAB_MPN"/>
    <property type="match status" value="1"/>
</dbReference>
<evidence type="ECO:0000313" key="6">
    <source>
        <dbReference type="EMBL" id="VVC24743.1"/>
    </source>
</evidence>
<dbReference type="CDD" id="cd08065">
    <property type="entry name" value="MPN_eIF3h"/>
    <property type="match status" value="1"/>
</dbReference>
<sequence length="331" mass="37518">MASRRIDPKQKESYSAVKYVQVEGLALMKIAKHCHEECASDVIIAQGALLGLVVDDCLEITNCFAFPKSVDESINDEKYQLDMMKSLRQVNVDHYHVGWYQSSDVGNFLSLPLLESQFHYQTSIEESVVLIFDAPKTNRGFLSLSAYRLTPQALTMFKENDFMPETLKALKVGYDHLLVKVPVVIKNSTLTNILLSELSFKIKIEEGSEHLDIGTATVLEGQLRNLMDRVDDLNQEAIKFNRYQQAVVRQVTDKSRYLQKRSLENQARAAKDEPPLPEDDITKIFRPLPVPPRLPPMLIATQVDTYAAEIAKFSTQSLAKLYMTKAMNTNN</sequence>
<dbReference type="GO" id="GO:0008237">
    <property type="term" value="F:metallopeptidase activity"/>
    <property type="evidence" value="ECO:0007669"/>
    <property type="project" value="InterPro"/>
</dbReference>
<dbReference type="InterPro" id="IPR000555">
    <property type="entry name" value="JAMM/MPN+_dom"/>
</dbReference>
<dbReference type="InterPro" id="IPR045810">
    <property type="entry name" value="eIF3h_C"/>
</dbReference>
<comment type="function">
    <text evidence="4">Component of the eukaryotic translation initiation factor 3 (eIF-3) complex, which is involved in protein synthesis of a specialized repertoire of mRNAs and, together with other initiation factors, stimulates binding of mRNA and methionyl-tRNAi to the 40S ribosome. The eIF-3 complex specifically targets and initiates translation of a subset of mRNAs involved in cell proliferation.</text>
</comment>
<keyword evidence="2 4" id="KW-0396">Initiation factor</keyword>
<reference evidence="6 7" key="1">
    <citation type="submission" date="2019-08" db="EMBL/GenBank/DDBJ databases">
        <authorList>
            <person name="Alioto T."/>
            <person name="Alioto T."/>
            <person name="Gomez Garrido J."/>
        </authorList>
    </citation>
    <scope>NUCLEOTIDE SEQUENCE [LARGE SCALE GENOMIC DNA]</scope>
</reference>
<evidence type="ECO:0000259" key="5">
    <source>
        <dbReference type="PROSITE" id="PS50249"/>
    </source>
</evidence>
<dbReference type="AlphaFoldDB" id="A0A5E4M5U7"/>
<proteinExistence type="inferred from homology"/>